<dbReference type="EMBL" id="JBHSTI010000009">
    <property type="protein sequence ID" value="MFC6239251.1"/>
    <property type="molecule type" value="Genomic_DNA"/>
</dbReference>
<sequence>MNAQSLVERARAQLADGKTSAALRTAWQAVNQALLESNERPIRDLLPVAEALAAATEGREQGEADRLARYCRAVLDGVGGGVESPGVLDRLFGRGKA</sequence>
<dbReference type="RefSeq" id="WP_386768371.1">
    <property type="nucleotide sequence ID" value="NZ_JBHSTI010000009.1"/>
</dbReference>
<proteinExistence type="predicted"/>
<protein>
    <submittedName>
        <fullName evidence="1">Uncharacterized protein</fullName>
    </submittedName>
</protein>
<evidence type="ECO:0000313" key="1">
    <source>
        <dbReference type="EMBL" id="MFC6239251.1"/>
    </source>
</evidence>
<comment type="caution">
    <text evidence="1">The sequence shown here is derived from an EMBL/GenBank/DDBJ whole genome shotgun (WGS) entry which is preliminary data.</text>
</comment>
<keyword evidence="2" id="KW-1185">Reference proteome</keyword>
<gene>
    <name evidence="1" type="ORF">ACFQGU_15335</name>
</gene>
<name>A0ABW1T432_9ACTN</name>
<organism evidence="1 2">
    <name type="scientific">Longivirga aurantiaca</name>
    <dbReference type="NCBI Taxonomy" id="1837743"/>
    <lineage>
        <taxon>Bacteria</taxon>
        <taxon>Bacillati</taxon>
        <taxon>Actinomycetota</taxon>
        <taxon>Actinomycetes</taxon>
        <taxon>Sporichthyales</taxon>
        <taxon>Sporichthyaceae</taxon>
        <taxon>Longivirga</taxon>
    </lineage>
</organism>
<reference evidence="2" key="1">
    <citation type="journal article" date="2019" name="Int. J. Syst. Evol. Microbiol.">
        <title>The Global Catalogue of Microorganisms (GCM) 10K type strain sequencing project: providing services to taxonomists for standard genome sequencing and annotation.</title>
        <authorList>
            <consortium name="The Broad Institute Genomics Platform"/>
            <consortium name="The Broad Institute Genome Sequencing Center for Infectious Disease"/>
            <person name="Wu L."/>
            <person name="Ma J."/>
        </authorList>
    </citation>
    <scope>NUCLEOTIDE SEQUENCE [LARGE SCALE GENOMIC DNA]</scope>
    <source>
        <strain evidence="2">CGMCC 4.7317</strain>
    </source>
</reference>
<evidence type="ECO:0000313" key="2">
    <source>
        <dbReference type="Proteomes" id="UP001596138"/>
    </source>
</evidence>
<accession>A0ABW1T432</accession>
<dbReference type="Proteomes" id="UP001596138">
    <property type="component" value="Unassembled WGS sequence"/>
</dbReference>